<comment type="caution">
    <text evidence="10">The sequence shown here is derived from an EMBL/GenBank/DDBJ whole genome shotgun (WGS) entry which is preliminary data.</text>
</comment>
<evidence type="ECO:0000256" key="4">
    <source>
        <dbReference type="ARBA" id="ARBA00022525"/>
    </source>
</evidence>
<dbReference type="EMBL" id="CM026428">
    <property type="protein sequence ID" value="KAG0566521.1"/>
    <property type="molecule type" value="Genomic_DNA"/>
</dbReference>
<evidence type="ECO:0000256" key="6">
    <source>
        <dbReference type="ARBA" id="ARBA00023295"/>
    </source>
</evidence>
<organism evidence="10 11">
    <name type="scientific">Ceratodon purpureus</name>
    <name type="common">Fire moss</name>
    <name type="synonym">Dicranum purpureum</name>
    <dbReference type="NCBI Taxonomy" id="3225"/>
    <lineage>
        <taxon>Eukaryota</taxon>
        <taxon>Viridiplantae</taxon>
        <taxon>Streptophyta</taxon>
        <taxon>Embryophyta</taxon>
        <taxon>Bryophyta</taxon>
        <taxon>Bryophytina</taxon>
        <taxon>Bryopsida</taxon>
        <taxon>Dicranidae</taxon>
        <taxon>Pseudoditrichales</taxon>
        <taxon>Ditrichaceae</taxon>
        <taxon>Ceratodon</taxon>
    </lineage>
</organism>
<keyword evidence="11" id="KW-1185">Reference proteome</keyword>
<evidence type="ECO:0000256" key="7">
    <source>
        <dbReference type="ARBA" id="ARBA00023316"/>
    </source>
</evidence>
<protein>
    <recommendedName>
        <fullName evidence="12">Polygalacturonase</fullName>
    </recommendedName>
</protein>
<evidence type="ECO:0000256" key="8">
    <source>
        <dbReference type="PROSITE-ProRule" id="PRU10052"/>
    </source>
</evidence>
<dbReference type="Pfam" id="PF00295">
    <property type="entry name" value="Glyco_hydro_28"/>
    <property type="match status" value="1"/>
</dbReference>
<reference evidence="10" key="1">
    <citation type="submission" date="2020-06" db="EMBL/GenBank/DDBJ databases">
        <title>WGS assembly of Ceratodon purpureus strain R40.</title>
        <authorList>
            <person name="Carey S.B."/>
            <person name="Jenkins J."/>
            <person name="Shu S."/>
            <person name="Lovell J.T."/>
            <person name="Sreedasyam A."/>
            <person name="Maumus F."/>
            <person name="Tiley G.P."/>
            <person name="Fernandez-Pozo N."/>
            <person name="Barry K."/>
            <person name="Chen C."/>
            <person name="Wang M."/>
            <person name="Lipzen A."/>
            <person name="Daum C."/>
            <person name="Saski C.A."/>
            <person name="Payton A.C."/>
            <person name="Mcbreen J.C."/>
            <person name="Conrad R.E."/>
            <person name="Kollar L.M."/>
            <person name="Olsson S."/>
            <person name="Huttunen S."/>
            <person name="Landis J.B."/>
            <person name="Wickett N.J."/>
            <person name="Johnson M.G."/>
            <person name="Rensing S.A."/>
            <person name="Grimwood J."/>
            <person name="Schmutz J."/>
            <person name="Mcdaniel S.F."/>
        </authorList>
    </citation>
    <scope>NUCLEOTIDE SEQUENCE</scope>
    <source>
        <strain evidence="10">R40</strain>
    </source>
</reference>
<feature type="active site" evidence="8">
    <location>
        <position position="283"/>
    </location>
</feature>
<dbReference type="InterPro" id="IPR000743">
    <property type="entry name" value="Glyco_hydro_28"/>
</dbReference>
<keyword evidence="5 9" id="KW-0378">Hydrolase</keyword>
<keyword evidence="3" id="KW-0134">Cell wall</keyword>
<evidence type="ECO:0000313" key="11">
    <source>
        <dbReference type="Proteomes" id="UP000822688"/>
    </source>
</evidence>
<evidence type="ECO:0000313" key="10">
    <source>
        <dbReference type="EMBL" id="KAG0566521.1"/>
    </source>
</evidence>
<dbReference type="InterPro" id="IPR006626">
    <property type="entry name" value="PbH1"/>
</dbReference>
<accession>A0A8T0H371</accession>
<dbReference type="SMART" id="SM00710">
    <property type="entry name" value="PbH1"/>
    <property type="match status" value="6"/>
</dbReference>
<dbReference type="PANTHER" id="PTHR31375">
    <property type="match status" value="1"/>
</dbReference>
<name>A0A8T0H371_CERPU</name>
<dbReference type="GO" id="GO:0004650">
    <property type="term" value="F:polygalacturonase activity"/>
    <property type="evidence" value="ECO:0007669"/>
    <property type="project" value="InterPro"/>
</dbReference>
<evidence type="ECO:0000256" key="3">
    <source>
        <dbReference type="ARBA" id="ARBA00022512"/>
    </source>
</evidence>
<dbReference type="PROSITE" id="PS00502">
    <property type="entry name" value="POLYGALACTURONASE"/>
    <property type="match status" value="1"/>
</dbReference>
<keyword evidence="7" id="KW-0961">Cell wall biogenesis/degradation</keyword>
<sequence length="443" mass="46423">MAEWMRGRRRGVVGVDGRDLFVLVLAVTVCVATRTSEAAFTNFAKTSRSNNGITTMSSGGQSSSDAVFNIRTFGAHGNGASDDTKAFLAAWAKACKSGGVATVLVPSGYSFVLGSNTQFVGKGCTSKIVVQVDGNILGPGDKSKWQNAKSASAAWMQFTDCKDVTIQGTGTLDARGQSFWPSGNGGPIGIRFLRGTNIAVLGVTIKNTPQVSVKLNFCNGGLIQGVSIINPADSPNTDGIHLQTNVYNVQILDCIIKTGDDCISIGTGTHNVIIRNILCGPGHGISIGSLGNKGLLACVSDIDISQVTFVGTLAGCRIKTCAGGKGKAARISYRDIKVEGVKYPIHIDQYYCGKGTKSENVILDQIEFYNIKGTAAKGQIPPVYLDCAAPGCTNVRLQNVQIDYAPGAYCSNSYGTYGGVMHPAGCLQYKLNSQSRSAPGCGV</sequence>
<evidence type="ECO:0008006" key="12">
    <source>
        <dbReference type="Google" id="ProtNLM"/>
    </source>
</evidence>
<dbReference type="AlphaFoldDB" id="A0A8T0H371"/>
<evidence type="ECO:0000256" key="5">
    <source>
        <dbReference type="ARBA" id="ARBA00022801"/>
    </source>
</evidence>
<gene>
    <name evidence="10" type="ORF">KC19_7G069700</name>
</gene>
<dbReference type="Proteomes" id="UP000822688">
    <property type="component" value="Chromosome 7"/>
</dbReference>
<comment type="subcellular location">
    <subcellularLocation>
        <location evidence="1">Secreted</location>
        <location evidence="1">Cell wall</location>
    </subcellularLocation>
</comment>
<dbReference type="InterPro" id="IPR011050">
    <property type="entry name" value="Pectin_lyase_fold/virulence"/>
</dbReference>
<keyword evidence="4" id="KW-0964">Secreted</keyword>
<dbReference type="Gene3D" id="2.160.20.10">
    <property type="entry name" value="Single-stranded right-handed beta-helix, Pectin lyase-like"/>
    <property type="match status" value="1"/>
</dbReference>
<dbReference type="InterPro" id="IPR012334">
    <property type="entry name" value="Pectin_lyas_fold"/>
</dbReference>
<evidence type="ECO:0000256" key="9">
    <source>
        <dbReference type="RuleBase" id="RU361169"/>
    </source>
</evidence>
<dbReference type="GO" id="GO:0005975">
    <property type="term" value="P:carbohydrate metabolic process"/>
    <property type="evidence" value="ECO:0007669"/>
    <property type="project" value="InterPro"/>
</dbReference>
<comment type="similarity">
    <text evidence="2 9">Belongs to the glycosyl hydrolase 28 family.</text>
</comment>
<keyword evidence="6 9" id="KW-0326">Glycosidase</keyword>
<evidence type="ECO:0000256" key="2">
    <source>
        <dbReference type="ARBA" id="ARBA00008834"/>
    </source>
</evidence>
<dbReference type="GO" id="GO:0071555">
    <property type="term" value="P:cell wall organization"/>
    <property type="evidence" value="ECO:0007669"/>
    <property type="project" value="UniProtKB-KW"/>
</dbReference>
<evidence type="ECO:0000256" key="1">
    <source>
        <dbReference type="ARBA" id="ARBA00004191"/>
    </source>
</evidence>
<dbReference type="SUPFAM" id="SSF51126">
    <property type="entry name" value="Pectin lyase-like"/>
    <property type="match status" value="1"/>
</dbReference>
<proteinExistence type="inferred from homology"/>